<accession>W9R2L1</accession>
<dbReference type="InterPro" id="IPR009721">
    <property type="entry name" value="O-acyltransferase_WSD1_C"/>
</dbReference>
<sequence>MNVHILAIMGFKTKIDLDVFKPNLPSTLLKHPRFSSLLVDLAIYNVETADKFVEDYILNLSKTSIDKSMPLWDLHILNVNTSMAESVGIFRIHHSLGDGISLMSLFLASTALVLVKDSETPIKGPITSTSENNPRRKVFNEHGFESKNIEKGITGKKNNLPVKIRVRSILFINIRPSPGIQALADMMEKNTKAKWGNWLGFVILPLSIGLRDDPLDDIREAKAMCDRKRHSLEALCSSGVAGFVFKFFGIKPASSLFLRLFTSTTLAFPNVVGPLEEIGFYGHPLAYLAATTYGGQANELMVSMQSYMNKMSVVLSVDENTIPDPHQLCDDIIESLKFIKNSVVEKGLAK</sequence>
<dbReference type="Proteomes" id="UP000030645">
    <property type="component" value="Unassembled WGS sequence"/>
</dbReference>
<keyword evidence="2" id="KW-0808">Transferase</keyword>
<dbReference type="KEGG" id="mnt:21403718"/>
<feature type="domain" description="O-acyltransferase WSD1 C-terminal" evidence="1">
    <location>
        <begin position="195"/>
        <end position="340"/>
    </location>
</feature>
<keyword evidence="3" id="KW-1185">Reference proteome</keyword>
<dbReference type="GO" id="GO:0019432">
    <property type="term" value="P:triglyceride biosynthetic process"/>
    <property type="evidence" value="ECO:0007669"/>
    <property type="project" value="TreeGrafter"/>
</dbReference>
<reference evidence="3" key="1">
    <citation type="submission" date="2013-01" db="EMBL/GenBank/DDBJ databases">
        <title>Draft Genome Sequence of a Mulberry Tree, Morus notabilis C.K. Schneid.</title>
        <authorList>
            <person name="He N."/>
            <person name="Zhao S."/>
        </authorList>
    </citation>
    <scope>NUCLEOTIDE SEQUENCE</scope>
</reference>
<proteinExistence type="predicted"/>
<dbReference type="PANTHER" id="PTHR31650">
    <property type="entry name" value="O-ACYLTRANSFERASE (WSD1-LIKE) FAMILY PROTEIN"/>
    <property type="match status" value="1"/>
</dbReference>
<gene>
    <name evidence="2" type="ORF">L484_020841</name>
</gene>
<evidence type="ECO:0000313" key="2">
    <source>
        <dbReference type="EMBL" id="EXB37052.1"/>
    </source>
</evidence>
<evidence type="ECO:0000313" key="3">
    <source>
        <dbReference type="Proteomes" id="UP000030645"/>
    </source>
</evidence>
<keyword evidence="2" id="KW-0012">Acyltransferase</keyword>
<dbReference type="GO" id="GO:0005886">
    <property type="term" value="C:plasma membrane"/>
    <property type="evidence" value="ECO:0007669"/>
    <property type="project" value="TreeGrafter"/>
</dbReference>
<dbReference type="PANTHER" id="PTHR31650:SF74">
    <property type="entry name" value="O-ACYLTRANSFERASE WSD1-LIKE"/>
    <property type="match status" value="1"/>
</dbReference>
<dbReference type="OrthoDB" id="619536at2759"/>
<organism evidence="2 3">
    <name type="scientific">Morus notabilis</name>
    <dbReference type="NCBI Taxonomy" id="981085"/>
    <lineage>
        <taxon>Eukaryota</taxon>
        <taxon>Viridiplantae</taxon>
        <taxon>Streptophyta</taxon>
        <taxon>Embryophyta</taxon>
        <taxon>Tracheophyta</taxon>
        <taxon>Spermatophyta</taxon>
        <taxon>Magnoliopsida</taxon>
        <taxon>eudicotyledons</taxon>
        <taxon>Gunneridae</taxon>
        <taxon>Pentapetalae</taxon>
        <taxon>rosids</taxon>
        <taxon>fabids</taxon>
        <taxon>Rosales</taxon>
        <taxon>Moraceae</taxon>
        <taxon>Moreae</taxon>
        <taxon>Morus</taxon>
    </lineage>
</organism>
<evidence type="ECO:0000259" key="1">
    <source>
        <dbReference type="Pfam" id="PF06974"/>
    </source>
</evidence>
<dbReference type="STRING" id="981085.W9R2L1"/>
<dbReference type="InterPro" id="IPR045034">
    <property type="entry name" value="O-acyltransferase_WSD1-like"/>
</dbReference>
<dbReference type="eggNOG" id="ENOG502QTZ2">
    <property type="taxonomic scope" value="Eukaryota"/>
</dbReference>
<dbReference type="EMBL" id="KE343603">
    <property type="protein sequence ID" value="EXB37052.1"/>
    <property type="molecule type" value="Genomic_DNA"/>
</dbReference>
<name>W9R2L1_9ROSA</name>
<dbReference type="GO" id="GO:0008374">
    <property type="term" value="F:O-acyltransferase activity"/>
    <property type="evidence" value="ECO:0007669"/>
    <property type="project" value="InterPro"/>
</dbReference>
<dbReference type="Pfam" id="PF06974">
    <property type="entry name" value="WS_DGAT_C"/>
    <property type="match status" value="1"/>
</dbReference>
<protein>
    <submittedName>
        <fullName evidence="2">O-acyltransferase WSD1</fullName>
    </submittedName>
</protein>
<dbReference type="AlphaFoldDB" id="W9R2L1"/>